<evidence type="ECO:0000313" key="1">
    <source>
        <dbReference type="EMBL" id="MBE9212517.1"/>
    </source>
</evidence>
<proteinExistence type="predicted"/>
<dbReference type="AlphaFoldDB" id="A0A8J7K1Z9"/>
<protein>
    <submittedName>
        <fullName evidence="1">Uncharacterized protein</fullName>
    </submittedName>
</protein>
<name>A0A8J7K1Z9_9CYAN</name>
<gene>
    <name evidence="1" type="ORF">IQ247_07285</name>
</gene>
<sequence>MFNKRVKKKLYRPKGKNLITSNKIEPEFWSVSSKEVKVVLKAAGCKVKAIKKIRLLKYQVCISYWNHEGGVCSGFFSYRLFPTWQKEVELLIEDCSDFKSWQLLNHLMKREFIYFYYQTEMEDALHNALQNRLCVLKAMARQAVSNDLAMAIEWEYFHV</sequence>
<accession>A0A8J7K1Z9</accession>
<reference evidence="1" key="1">
    <citation type="submission" date="2020-10" db="EMBL/GenBank/DDBJ databases">
        <authorList>
            <person name="Castelo-Branco R."/>
            <person name="Eusebio N."/>
            <person name="Adriana R."/>
            <person name="Vieira A."/>
            <person name="Brugerolle De Fraissinette N."/>
            <person name="Rezende De Castro R."/>
            <person name="Schneider M.P."/>
            <person name="Vasconcelos V."/>
            <person name="Leao P.N."/>
        </authorList>
    </citation>
    <scope>NUCLEOTIDE SEQUENCE</scope>
    <source>
        <strain evidence="1">LEGE 06105</strain>
    </source>
</reference>
<evidence type="ECO:0000313" key="2">
    <source>
        <dbReference type="Proteomes" id="UP000620559"/>
    </source>
</evidence>
<comment type="caution">
    <text evidence="1">The sequence shown here is derived from an EMBL/GenBank/DDBJ whole genome shotgun (WGS) entry which is preliminary data.</text>
</comment>
<keyword evidence="2" id="KW-1185">Reference proteome</keyword>
<dbReference type="Proteomes" id="UP000620559">
    <property type="component" value="Unassembled WGS sequence"/>
</dbReference>
<dbReference type="RefSeq" id="WP_193918536.1">
    <property type="nucleotide sequence ID" value="NZ_JADEWL010000015.1"/>
</dbReference>
<organism evidence="1 2">
    <name type="scientific">Plectonema cf. radiosum LEGE 06105</name>
    <dbReference type="NCBI Taxonomy" id="945769"/>
    <lineage>
        <taxon>Bacteria</taxon>
        <taxon>Bacillati</taxon>
        <taxon>Cyanobacteriota</taxon>
        <taxon>Cyanophyceae</taxon>
        <taxon>Oscillatoriophycideae</taxon>
        <taxon>Oscillatoriales</taxon>
        <taxon>Microcoleaceae</taxon>
        <taxon>Plectonema</taxon>
    </lineage>
</organism>
<dbReference type="EMBL" id="JADEWL010000015">
    <property type="protein sequence ID" value="MBE9212517.1"/>
    <property type="molecule type" value="Genomic_DNA"/>
</dbReference>